<dbReference type="PANTHER" id="PTHR43798">
    <property type="entry name" value="MONOACYLGLYCEROL LIPASE"/>
    <property type="match status" value="1"/>
</dbReference>
<proteinExistence type="predicted"/>
<evidence type="ECO:0000313" key="2">
    <source>
        <dbReference type="EMBL" id="SMX34728.1"/>
    </source>
</evidence>
<evidence type="ECO:0000313" key="3">
    <source>
        <dbReference type="Proteomes" id="UP000202922"/>
    </source>
</evidence>
<evidence type="ECO:0000259" key="1">
    <source>
        <dbReference type="Pfam" id="PF00561"/>
    </source>
</evidence>
<dbReference type="SUPFAM" id="SSF53474">
    <property type="entry name" value="alpha/beta-Hydrolases"/>
    <property type="match status" value="1"/>
</dbReference>
<keyword evidence="2" id="KW-0378">Hydrolase</keyword>
<dbReference type="Pfam" id="PF00561">
    <property type="entry name" value="Abhydrolase_1"/>
    <property type="match status" value="1"/>
</dbReference>
<dbReference type="PRINTS" id="PR00111">
    <property type="entry name" value="ABHYDROLASE"/>
</dbReference>
<keyword evidence="3" id="KW-1185">Reference proteome</keyword>
<gene>
    <name evidence="2" type="primary">dehH1</name>
    <name evidence="2" type="ORF">COL8621_01459</name>
</gene>
<dbReference type="GO" id="GO:0018785">
    <property type="term" value="F:haloacetate dehalogenase activity"/>
    <property type="evidence" value="ECO:0007669"/>
    <property type="project" value="UniProtKB-EC"/>
</dbReference>
<dbReference type="InterPro" id="IPR029058">
    <property type="entry name" value="AB_hydrolase_fold"/>
</dbReference>
<name>A0A238JVM4_9RHOB</name>
<dbReference type="OrthoDB" id="9796770at2"/>
<accession>A0A238JVM4</accession>
<dbReference type="Proteomes" id="UP000202922">
    <property type="component" value="Unassembled WGS sequence"/>
</dbReference>
<dbReference type="Gene3D" id="3.40.50.1820">
    <property type="entry name" value="alpha/beta hydrolase"/>
    <property type="match status" value="1"/>
</dbReference>
<dbReference type="EMBL" id="FXYE01000001">
    <property type="protein sequence ID" value="SMX34728.1"/>
    <property type="molecule type" value="Genomic_DNA"/>
</dbReference>
<dbReference type="InterPro" id="IPR050266">
    <property type="entry name" value="AB_hydrolase_sf"/>
</dbReference>
<dbReference type="RefSeq" id="WP_093966565.1">
    <property type="nucleotide sequence ID" value="NZ_FXYE01000001.1"/>
</dbReference>
<organism evidence="2 3">
    <name type="scientific">Actibacterium lipolyticum</name>
    <dbReference type="NCBI Taxonomy" id="1524263"/>
    <lineage>
        <taxon>Bacteria</taxon>
        <taxon>Pseudomonadati</taxon>
        <taxon>Pseudomonadota</taxon>
        <taxon>Alphaproteobacteria</taxon>
        <taxon>Rhodobacterales</taxon>
        <taxon>Roseobacteraceae</taxon>
        <taxon>Actibacterium</taxon>
    </lineage>
</organism>
<dbReference type="EC" id="3.8.1.3" evidence="2"/>
<protein>
    <submittedName>
        <fullName evidence="2">Haloacetate dehalogenase H-1</fullName>
        <ecNumber evidence="2">3.8.1.3</ecNumber>
    </submittedName>
</protein>
<dbReference type="AlphaFoldDB" id="A0A238JVM4"/>
<dbReference type="InterPro" id="IPR000073">
    <property type="entry name" value="AB_hydrolase_1"/>
</dbReference>
<reference evidence="3" key="1">
    <citation type="submission" date="2017-05" db="EMBL/GenBank/DDBJ databases">
        <authorList>
            <person name="Rodrigo-Torres L."/>
            <person name="Arahal R. D."/>
            <person name="Lucena T."/>
        </authorList>
    </citation>
    <scope>NUCLEOTIDE SEQUENCE [LARGE SCALE GENOMIC DNA]</scope>
    <source>
        <strain evidence="3">CECT 8621</strain>
    </source>
</reference>
<feature type="domain" description="AB hydrolase-1" evidence="1">
    <location>
        <begin position="22"/>
        <end position="273"/>
    </location>
</feature>
<sequence>MPRASLRGHTIHYQQVGQGPDVVLIHGLFCNIAFWWFRVAPKLAEKHRVTALDLRGHGFSAMSNGGYRAVDLADDVVALMAHLGIEKAHLIGHSFGGAVALAVAVKHADQVECLTLADAWVPSLQTMPPLNDSAAWAKLQARLRKRGIVVDGEPPRVAQGFLEEMLDAEDEGEPVAGGDGAGAFAGMQVSSAGQRPTRAMRRWRELMERTSANSQFRDPAGLDLDHIRAVERPVDLIYGARSRYLTSRDGLAEALPNAHPVEIPNAGHYFPLLRPEALLSAVATGVKSMPPSGTKKRKEHSVD</sequence>